<dbReference type="OrthoDB" id="2105199at2759"/>
<dbReference type="GO" id="GO:0004930">
    <property type="term" value="F:G protein-coupled receptor activity"/>
    <property type="evidence" value="ECO:0007669"/>
    <property type="project" value="UniProtKB-KW"/>
</dbReference>
<dbReference type="InterPro" id="IPR000276">
    <property type="entry name" value="GPCR_Rhodpsn"/>
</dbReference>
<dbReference type="Gene3D" id="1.20.1070.10">
    <property type="entry name" value="Rhodopsin 7-helix transmembrane proteins"/>
    <property type="match status" value="1"/>
</dbReference>
<feature type="transmembrane region" description="Helical" evidence="9">
    <location>
        <begin position="108"/>
        <end position="135"/>
    </location>
</feature>
<dbReference type="SUPFAM" id="SSF81321">
    <property type="entry name" value="Family A G protein-coupled receptor-like"/>
    <property type="match status" value="1"/>
</dbReference>
<proteinExistence type="inferred from homology"/>
<dbReference type="PANTHER" id="PTHR45695">
    <property type="entry name" value="LEUCOKININ RECEPTOR-RELATED"/>
    <property type="match status" value="1"/>
</dbReference>
<dbReference type="InterPro" id="IPR017452">
    <property type="entry name" value="GPCR_Rhodpsn_7TM"/>
</dbReference>
<dbReference type="CDD" id="cd00637">
    <property type="entry name" value="7tm_classA_rhodopsin-like"/>
    <property type="match status" value="1"/>
</dbReference>
<comment type="similarity">
    <text evidence="8">Belongs to the G-protein coupled receptor 1 family.</text>
</comment>
<accession>A0A9W9ZDR2</accession>
<evidence type="ECO:0000256" key="4">
    <source>
        <dbReference type="ARBA" id="ARBA00023040"/>
    </source>
</evidence>
<reference evidence="11" key="1">
    <citation type="submission" date="2023-01" db="EMBL/GenBank/DDBJ databases">
        <title>Genome assembly of the deep-sea coral Lophelia pertusa.</title>
        <authorList>
            <person name="Herrera S."/>
            <person name="Cordes E."/>
        </authorList>
    </citation>
    <scope>NUCLEOTIDE SEQUENCE</scope>
    <source>
        <strain evidence="11">USNM1676648</strain>
        <tissue evidence="11">Polyp</tissue>
    </source>
</reference>
<keyword evidence="3 9" id="KW-1133">Transmembrane helix</keyword>
<dbReference type="GO" id="GO:0005886">
    <property type="term" value="C:plasma membrane"/>
    <property type="evidence" value="ECO:0007669"/>
    <property type="project" value="TreeGrafter"/>
</dbReference>
<feature type="transmembrane region" description="Helical" evidence="9">
    <location>
        <begin position="75"/>
        <end position="96"/>
    </location>
</feature>
<dbReference type="SMART" id="SM01381">
    <property type="entry name" value="7TM_GPCR_Srsx"/>
    <property type="match status" value="1"/>
</dbReference>
<evidence type="ECO:0000256" key="2">
    <source>
        <dbReference type="ARBA" id="ARBA00022692"/>
    </source>
</evidence>
<feature type="transmembrane region" description="Helical" evidence="9">
    <location>
        <begin position="202"/>
        <end position="226"/>
    </location>
</feature>
<keyword evidence="5 9" id="KW-0472">Membrane</keyword>
<keyword evidence="6 8" id="KW-0675">Receptor</keyword>
<evidence type="ECO:0000313" key="12">
    <source>
        <dbReference type="Proteomes" id="UP001163046"/>
    </source>
</evidence>
<feature type="transmembrane region" description="Helical" evidence="9">
    <location>
        <begin position="39"/>
        <end position="63"/>
    </location>
</feature>
<keyword evidence="7 8" id="KW-0807">Transducer</keyword>
<dbReference type="PROSITE" id="PS50262">
    <property type="entry name" value="G_PROTEIN_RECEP_F1_2"/>
    <property type="match status" value="1"/>
</dbReference>
<evidence type="ECO:0000256" key="5">
    <source>
        <dbReference type="ARBA" id="ARBA00023136"/>
    </source>
</evidence>
<name>A0A9W9ZDR2_9CNID</name>
<feature type="transmembrane region" description="Helical" evidence="9">
    <location>
        <begin position="156"/>
        <end position="182"/>
    </location>
</feature>
<dbReference type="PANTHER" id="PTHR45695:SF9">
    <property type="entry name" value="LEUCOKININ RECEPTOR"/>
    <property type="match status" value="1"/>
</dbReference>
<feature type="domain" description="G-protein coupled receptors family 1 profile" evidence="10">
    <location>
        <begin position="55"/>
        <end position="304"/>
    </location>
</feature>
<feature type="transmembrane region" description="Helical" evidence="9">
    <location>
        <begin position="249"/>
        <end position="270"/>
    </location>
</feature>
<evidence type="ECO:0000259" key="10">
    <source>
        <dbReference type="PROSITE" id="PS50262"/>
    </source>
</evidence>
<feature type="transmembrane region" description="Helical" evidence="9">
    <location>
        <begin position="282"/>
        <end position="307"/>
    </location>
</feature>
<keyword evidence="12" id="KW-1185">Reference proteome</keyword>
<evidence type="ECO:0000256" key="3">
    <source>
        <dbReference type="ARBA" id="ARBA00022989"/>
    </source>
</evidence>
<evidence type="ECO:0000256" key="7">
    <source>
        <dbReference type="ARBA" id="ARBA00023224"/>
    </source>
</evidence>
<keyword evidence="2 8" id="KW-0812">Transmembrane</keyword>
<dbReference type="PRINTS" id="PR00237">
    <property type="entry name" value="GPCRRHODOPSN"/>
</dbReference>
<evidence type="ECO:0000256" key="9">
    <source>
        <dbReference type="SAM" id="Phobius"/>
    </source>
</evidence>
<comment type="subcellular location">
    <subcellularLocation>
        <location evidence="1">Membrane</location>
        <topology evidence="1">Multi-pass membrane protein</topology>
    </subcellularLocation>
</comment>
<dbReference type="Pfam" id="PF00001">
    <property type="entry name" value="7tm_1"/>
    <property type="match status" value="1"/>
</dbReference>
<evidence type="ECO:0000313" key="11">
    <source>
        <dbReference type="EMBL" id="KAJ7378309.1"/>
    </source>
</evidence>
<protein>
    <recommendedName>
        <fullName evidence="10">G-protein coupled receptors family 1 profile domain-containing protein</fullName>
    </recommendedName>
</protein>
<organism evidence="11 12">
    <name type="scientific">Desmophyllum pertusum</name>
    <dbReference type="NCBI Taxonomy" id="174260"/>
    <lineage>
        <taxon>Eukaryota</taxon>
        <taxon>Metazoa</taxon>
        <taxon>Cnidaria</taxon>
        <taxon>Anthozoa</taxon>
        <taxon>Hexacorallia</taxon>
        <taxon>Scleractinia</taxon>
        <taxon>Caryophylliina</taxon>
        <taxon>Caryophylliidae</taxon>
        <taxon>Desmophyllum</taxon>
    </lineage>
</organism>
<evidence type="ECO:0000256" key="1">
    <source>
        <dbReference type="ARBA" id="ARBA00004141"/>
    </source>
</evidence>
<gene>
    <name evidence="11" type="ORF">OS493_023556</name>
</gene>
<evidence type="ECO:0000256" key="6">
    <source>
        <dbReference type="ARBA" id="ARBA00023170"/>
    </source>
</evidence>
<evidence type="ECO:0000256" key="8">
    <source>
        <dbReference type="RuleBase" id="RU000688"/>
    </source>
</evidence>
<dbReference type="EMBL" id="MU826367">
    <property type="protein sequence ID" value="KAJ7378309.1"/>
    <property type="molecule type" value="Genomic_DNA"/>
</dbReference>
<keyword evidence="4 8" id="KW-0297">G-protein coupled receptor</keyword>
<sequence length="372" mass="41939">MWISITESERENTSNHNETELIKGSRSILNLNYSFPTKVIFTSAMLFTFLVSVVGNSLVIYVVTKHHSMRTSTNCLIMNLAICDLLITLIQTPSFISQLYIGDTWFGGTVGIAACITISYGGNLLLYCSVVNLVAIAIDRFLAVTRPLTYKLSSKWVVKLGIPVIWLTSALLSINSALVAKISNDGTPKCITYEYNSTEDYMSAFGLGGSLVILIVLYSIICYRLWRRKIPGEVSSNQHALATRTARKVTVLMVSVVLVFVVSWAPAYFITLNSIYISVMQYPFLIIFTYWLILNSSACNPCLYFVFIESFREGLKTACLRCRPPELRMCQERQYEMEEPMRNRQTLNNFTQQETSIKLTAYSTVNHTVAPL</sequence>
<dbReference type="PROSITE" id="PS00237">
    <property type="entry name" value="G_PROTEIN_RECEP_F1_1"/>
    <property type="match status" value="1"/>
</dbReference>
<dbReference type="Proteomes" id="UP001163046">
    <property type="component" value="Unassembled WGS sequence"/>
</dbReference>
<dbReference type="AlphaFoldDB" id="A0A9W9ZDR2"/>
<comment type="caution">
    <text evidence="11">The sequence shown here is derived from an EMBL/GenBank/DDBJ whole genome shotgun (WGS) entry which is preliminary data.</text>
</comment>